<dbReference type="AlphaFoldDB" id="A0A8J4T946"/>
<dbReference type="Gene3D" id="2.60.40.10">
    <property type="entry name" value="Immunoglobulins"/>
    <property type="match status" value="1"/>
</dbReference>
<dbReference type="EMBL" id="QNUK01000540">
    <property type="protein sequence ID" value="KAF5891941.1"/>
    <property type="molecule type" value="Genomic_DNA"/>
</dbReference>
<keyword evidence="1" id="KW-0325">Glycoprotein</keyword>
<dbReference type="SMART" id="SM00407">
    <property type="entry name" value="IGc1"/>
    <property type="match status" value="1"/>
</dbReference>
<dbReference type="InterPro" id="IPR003006">
    <property type="entry name" value="Ig/MHC_CS"/>
</dbReference>
<dbReference type="InterPro" id="IPR050208">
    <property type="entry name" value="MHC_class-I_related"/>
</dbReference>
<dbReference type="PANTHER" id="PTHR16675:SF237">
    <property type="entry name" value="MHC CLASS I ANTIGEN TRANSCRIPT VARIANT 1-RELATED"/>
    <property type="match status" value="1"/>
</dbReference>
<dbReference type="InterPro" id="IPR011162">
    <property type="entry name" value="MHC_I/II-like_Ag-recog"/>
</dbReference>
<proteinExistence type="inferred from homology"/>
<dbReference type="SUPFAM" id="SSF54452">
    <property type="entry name" value="MHC antigen-recognition domain"/>
    <property type="match status" value="1"/>
</dbReference>
<dbReference type="Proteomes" id="UP000727407">
    <property type="component" value="Unassembled WGS sequence"/>
</dbReference>
<keyword evidence="2" id="KW-0393">Immunoglobulin domain</keyword>
<organism evidence="7 8">
    <name type="scientific">Clarias magur</name>
    <name type="common">Asian catfish</name>
    <name type="synonym">Macropteronotus magur</name>
    <dbReference type="NCBI Taxonomy" id="1594786"/>
    <lineage>
        <taxon>Eukaryota</taxon>
        <taxon>Metazoa</taxon>
        <taxon>Chordata</taxon>
        <taxon>Craniata</taxon>
        <taxon>Vertebrata</taxon>
        <taxon>Euteleostomi</taxon>
        <taxon>Actinopterygii</taxon>
        <taxon>Neopterygii</taxon>
        <taxon>Teleostei</taxon>
        <taxon>Ostariophysi</taxon>
        <taxon>Siluriformes</taxon>
        <taxon>Clariidae</taxon>
        <taxon>Clarias</taxon>
    </lineage>
</organism>
<evidence type="ECO:0000256" key="4">
    <source>
        <dbReference type="SAM" id="Phobius"/>
    </source>
</evidence>
<feature type="non-terminal residue" evidence="7">
    <location>
        <position position="340"/>
    </location>
</feature>
<reference evidence="7" key="1">
    <citation type="submission" date="2020-07" db="EMBL/GenBank/DDBJ databases">
        <title>Clarias magur genome sequencing, assembly and annotation.</title>
        <authorList>
            <person name="Kushwaha B."/>
            <person name="Kumar R."/>
            <person name="Das P."/>
            <person name="Joshi C.G."/>
            <person name="Kumar D."/>
            <person name="Nagpure N.S."/>
            <person name="Pandey M."/>
            <person name="Agarwal S."/>
            <person name="Srivastava S."/>
            <person name="Singh M."/>
            <person name="Sahoo L."/>
            <person name="Jayasankar P."/>
            <person name="Meher P.K."/>
            <person name="Koringa P.G."/>
            <person name="Iquebal M.A."/>
            <person name="Das S.P."/>
            <person name="Bit A."/>
            <person name="Patnaik S."/>
            <person name="Patel N."/>
            <person name="Shah T.M."/>
            <person name="Hinsu A."/>
            <person name="Jena J.K."/>
        </authorList>
    </citation>
    <scope>NUCLEOTIDE SEQUENCE</scope>
    <source>
        <strain evidence="7">CIFAMagur01</strain>
        <tissue evidence="7">Testis</tissue>
    </source>
</reference>
<keyword evidence="4" id="KW-0472">Membrane</keyword>
<name>A0A8J4T946_CLAMG</name>
<dbReference type="PROSITE" id="PS50835">
    <property type="entry name" value="IG_LIKE"/>
    <property type="match status" value="1"/>
</dbReference>
<feature type="non-terminal residue" evidence="7">
    <location>
        <position position="1"/>
    </location>
</feature>
<dbReference type="Pfam" id="PF00129">
    <property type="entry name" value="MHC_I"/>
    <property type="match status" value="1"/>
</dbReference>
<feature type="chain" id="PRO_5035216233" evidence="5">
    <location>
        <begin position="26"/>
        <end position="340"/>
    </location>
</feature>
<dbReference type="SUPFAM" id="SSF48726">
    <property type="entry name" value="Immunoglobulin"/>
    <property type="match status" value="1"/>
</dbReference>
<evidence type="ECO:0000256" key="1">
    <source>
        <dbReference type="ARBA" id="ARBA00023180"/>
    </source>
</evidence>
<evidence type="ECO:0000313" key="7">
    <source>
        <dbReference type="EMBL" id="KAF5891941.1"/>
    </source>
</evidence>
<dbReference type="PROSITE" id="PS00290">
    <property type="entry name" value="IG_MHC"/>
    <property type="match status" value="1"/>
</dbReference>
<dbReference type="InterPro" id="IPR037055">
    <property type="entry name" value="MHC_I-like_Ag-recog_sf"/>
</dbReference>
<dbReference type="InterPro" id="IPR007110">
    <property type="entry name" value="Ig-like_dom"/>
</dbReference>
<keyword evidence="4" id="KW-0812">Transmembrane</keyword>
<evidence type="ECO:0000259" key="6">
    <source>
        <dbReference type="PROSITE" id="PS50835"/>
    </source>
</evidence>
<dbReference type="GO" id="GO:0005615">
    <property type="term" value="C:extracellular space"/>
    <property type="evidence" value="ECO:0007669"/>
    <property type="project" value="TreeGrafter"/>
</dbReference>
<dbReference type="InterPro" id="IPR001039">
    <property type="entry name" value="MHC_I_a_a1/a2"/>
</dbReference>
<dbReference type="InterPro" id="IPR011161">
    <property type="entry name" value="MHC_I-like_Ag-recog"/>
</dbReference>
<dbReference type="PANTHER" id="PTHR16675">
    <property type="entry name" value="MHC CLASS I-RELATED"/>
    <property type="match status" value="1"/>
</dbReference>
<keyword evidence="4" id="KW-1133">Transmembrane helix</keyword>
<gene>
    <name evidence="7" type="primary">Icpu-UBA</name>
    <name evidence="7" type="ORF">DAT39_018355</name>
</gene>
<dbReference type="GO" id="GO:0009897">
    <property type="term" value="C:external side of plasma membrane"/>
    <property type="evidence" value="ECO:0007669"/>
    <property type="project" value="TreeGrafter"/>
</dbReference>
<evidence type="ECO:0000256" key="2">
    <source>
        <dbReference type="ARBA" id="ARBA00023319"/>
    </source>
</evidence>
<dbReference type="GO" id="GO:0006955">
    <property type="term" value="P:immune response"/>
    <property type="evidence" value="ECO:0007669"/>
    <property type="project" value="TreeGrafter"/>
</dbReference>
<accession>A0A8J4T946</accession>
<protein>
    <submittedName>
        <fullName evidence="7">BOLA class I histocompatibility antigen, alpha chain BL3-7-like isoform X2</fullName>
    </submittedName>
</protein>
<comment type="similarity">
    <text evidence="3">Belongs to the MHC class I family.</text>
</comment>
<dbReference type="CDD" id="cd07698">
    <property type="entry name" value="IgC1_MHC_I_alpha3"/>
    <property type="match status" value="1"/>
</dbReference>
<keyword evidence="8" id="KW-1185">Reference proteome</keyword>
<keyword evidence="5" id="KW-0732">Signal</keyword>
<evidence type="ECO:0000313" key="8">
    <source>
        <dbReference type="Proteomes" id="UP000727407"/>
    </source>
</evidence>
<feature type="domain" description="Ig-like" evidence="6">
    <location>
        <begin position="205"/>
        <end position="292"/>
    </location>
</feature>
<dbReference type="OrthoDB" id="8936120at2759"/>
<dbReference type="InterPro" id="IPR003597">
    <property type="entry name" value="Ig_C1-set"/>
</dbReference>
<dbReference type="InterPro" id="IPR013783">
    <property type="entry name" value="Ig-like_fold"/>
</dbReference>
<dbReference type="Gene3D" id="3.30.500.10">
    <property type="entry name" value="MHC class I-like antigen recognition-like"/>
    <property type="match status" value="1"/>
</dbReference>
<comment type="caution">
    <text evidence="7">The sequence shown here is derived from an EMBL/GenBank/DDBJ whole genome shotgun (WGS) entry which is preliminary data.</text>
</comment>
<dbReference type="Pfam" id="PF07654">
    <property type="entry name" value="C1-set"/>
    <property type="match status" value="1"/>
</dbReference>
<evidence type="ECO:0000256" key="3">
    <source>
        <dbReference type="RuleBase" id="RU004439"/>
    </source>
</evidence>
<feature type="signal peptide" evidence="5">
    <location>
        <begin position="1"/>
        <end position="25"/>
    </location>
</feature>
<sequence length="340" mass="38525">GEMVDYGSVLELLLFISCVVHLSSADTHTLHYLYTTLTAETNFTAVGLVDGEQVVYYDSHIRKMIPQTEWMKKIEADDPRYWDGETRRMTDQQDEFQKFVYQAKQRFNRTGGDHTVQRMYGCELDDVTTRGYDQYGYDGEDFISLNLTTGTWTAVNDEVKSFISDWDPKGTEAKYWKNFLETDCIDQLKKFLSHGKKYLQRKVPPRVSVFQKHSSPSPEVVCHATGFFPKAVMITWQKDGEDVHEDVELRETLPNQDGSFQKRSILKVPAEELQKHTYTCVVQHSSLEKELVREVPKGGGSGGAPIAIITAVVAALVAVVAGIVVWKMKNSGFIPVPPKP</sequence>
<dbReference type="PRINTS" id="PR01638">
    <property type="entry name" value="MHCCLASSI"/>
</dbReference>
<dbReference type="FunFam" id="3.30.500.10:FF:000001">
    <property type="entry name" value="H-2 class I histocompatibility antigen, alpha chain"/>
    <property type="match status" value="1"/>
</dbReference>
<dbReference type="InterPro" id="IPR036179">
    <property type="entry name" value="Ig-like_dom_sf"/>
</dbReference>
<feature type="transmembrane region" description="Helical" evidence="4">
    <location>
        <begin position="306"/>
        <end position="326"/>
    </location>
</feature>
<evidence type="ECO:0000256" key="5">
    <source>
        <dbReference type="SAM" id="SignalP"/>
    </source>
</evidence>